<proteinExistence type="predicted"/>
<feature type="transmembrane region" description="Helical" evidence="10">
    <location>
        <begin position="358"/>
        <end position="383"/>
    </location>
</feature>
<evidence type="ECO:0000256" key="4">
    <source>
        <dbReference type="ARBA" id="ARBA00022692"/>
    </source>
</evidence>
<gene>
    <name evidence="11" type="ORF">ZOSMA_44G00740</name>
</gene>
<dbReference type="Pfam" id="PF03030">
    <property type="entry name" value="H_PPase"/>
    <property type="match status" value="1"/>
</dbReference>
<evidence type="ECO:0000256" key="5">
    <source>
        <dbReference type="ARBA" id="ARBA00022842"/>
    </source>
</evidence>
<dbReference type="GO" id="GO:0012505">
    <property type="term" value="C:endomembrane system"/>
    <property type="evidence" value="ECO:0007669"/>
    <property type="project" value="UniProtKB-SubCell"/>
</dbReference>
<evidence type="ECO:0000256" key="7">
    <source>
        <dbReference type="ARBA" id="ARBA00022989"/>
    </source>
</evidence>
<keyword evidence="5" id="KW-0460">Magnesium</keyword>
<dbReference type="EC" id="7.1.3.1" evidence="2"/>
<keyword evidence="3" id="KW-0813">Transport</keyword>
<feature type="transmembrane region" description="Helical" evidence="10">
    <location>
        <begin position="395"/>
        <end position="415"/>
    </location>
</feature>
<organism evidence="11 12">
    <name type="scientific">Zostera marina</name>
    <name type="common">Eelgrass</name>
    <dbReference type="NCBI Taxonomy" id="29655"/>
    <lineage>
        <taxon>Eukaryota</taxon>
        <taxon>Viridiplantae</taxon>
        <taxon>Streptophyta</taxon>
        <taxon>Embryophyta</taxon>
        <taxon>Tracheophyta</taxon>
        <taxon>Spermatophyta</taxon>
        <taxon>Magnoliopsida</taxon>
        <taxon>Liliopsida</taxon>
        <taxon>Zosteraceae</taxon>
        <taxon>Zostera</taxon>
    </lineage>
</organism>
<keyword evidence="9 10" id="KW-0472">Membrane</keyword>
<dbReference type="NCBIfam" id="TIGR01104">
    <property type="entry name" value="V_PPase"/>
    <property type="match status" value="1"/>
</dbReference>
<dbReference type="OrthoDB" id="5210at2759"/>
<keyword evidence="12" id="KW-1185">Reference proteome</keyword>
<dbReference type="InterPro" id="IPR004131">
    <property type="entry name" value="PPase-energised_H-pump"/>
</dbReference>
<accession>A0A0K9P129</accession>
<protein>
    <recommendedName>
        <fullName evidence="2">H(+)-exporting diphosphatase</fullName>
        <ecNumber evidence="2">7.1.3.1</ecNumber>
    </recommendedName>
</protein>
<keyword evidence="4 10" id="KW-0812">Transmembrane</keyword>
<feature type="transmembrane region" description="Helical" evidence="10">
    <location>
        <begin position="179"/>
        <end position="212"/>
    </location>
</feature>
<dbReference type="GO" id="GO:0005773">
    <property type="term" value="C:vacuole"/>
    <property type="evidence" value="ECO:0000318"/>
    <property type="project" value="GO_Central"/>
</dbReference>
<keyword evidence="6" id="KW-1278">Translocase</keyword>
<dbReference type="GO" id="GO:0055085">
    <property type="term" value="P:transmembrane transport"/>
    <property type="evidence" value="ECO:0000318"/>
    <property type="project" value="GO_Central"/>
</dbReference>
<reference evidence="12" key="1">
    <citation type="journal article" date="2016" name="Nature">
        <title>The genome of the seagrass Zostera marina reveals angiosperm adaptation to the sea.</title>
        <authorList>
            <person name="Olsen J.L."/>
            <person name="Rouze P."/>
            <person name="Verhelst B."/>
            <person name="Lin Y.-C."/>
            <person name="Bayer T."/>
            <person name="Collen J."/>
            <person name="Dattolo E."/>
            <person name="De Paoli E."/>
            <person name="Dittami S."/>
            <person name="Maumus F."/>
            <person name="Michel G."/>
            <person name="Kersting A."/>
            <person name="Lauritano C."/>
            <person name="Lohaus R."/>
            <person name="Toepel M."/>
            <person name="Tonon T."/>
            <person name="Vanneste K."/>
            <person name="Amirebrahimi M."/>
            <person name="Brakel J."/>
            <person name="Bostroem C."/>
            <person name="Chovatia M."/>
            <person name="Grimwood J."/>
            <person name="Jenkins J.W."/>
            <person name="Jueterbock A."/>
            <person name="Mraz A."/>
            <person name="Stam W.T."/>
            <person name="Tice H."/>
            <person name="Bornberg-Bauer E."/>
            <person name="Green P.J."/>
            <person name="Pearson G.A."/>
            <person name="Procaccini G."/>
            <person name="Duarte C.M."/>
            <person name="Schmutz J."/>
            <person name="Reusch T.B.H."/>
            <person name="Van de Peer Y."/>
        </authorList>
    </citation>
    <scope>NUCLEOTIDE SEQUENCE [LARGE SCALE GENOMIC DNA]</scope>
    <source>
        <strain evidence="12">cv. Finnish</strain>
    </source>
</reference>
<evidence type="ECO:0000256" key="10">
    <source>
        <dbReference type="SAM" id="Phobius"/>
    </source>
</evidence>
<evidence type="ECO:0000256" key="3">
    <source>
        <dbReference type="ARBA" id="ARBA00022448"/>
    </source>
</evidence>
<sequence>MGVAFENALTKVLIMLTAIFGIGFALYQWFMVSKVKVSRNYVYIERTTARLVRSQIGGEEGGNETPVSIAKCAEIQKTIAVGASSFLLTEFKYLAIFTVIFSVIIFVLLGSVDLFSKASRPCTFTDKICKSAMDNVLFSTVPFLLGAITSVFSGFLGMKIATYANARTTLEARKSLGKAFVIAFRSGAVMGFLLASNGLLVLVLIIHFFGLFYGDDWESLYESITGYRLGGSSMALLGRVGGGIYTTAADVGADLVGKVERNIPEDDPRNPAVIADNVGDMAGMGSDLFDSYTEASCAALFVASISSFGVDHNFGAMMYPLLISSMGIVVCISTTFYASEFLVIEHANQIEPALKKHLFISTAVMTVGILIVTYLALPFSFTVFNFGIQMKVQNWHIFFCVSIGLWSGLVIGYITEYFTSNAYSPVQEVADSCRTGAATNVIFGLALRYKSVIIPIFAIAIAIYVSFILGGMYGVALAALGMSSTIAIGLTIDAYGPISDNAGEIAEIAGMSQRIRDRTDALDSAGNTTADIGKGFAIGSAALVSLSLFGAFVSRAELGVVDVLSPKVFIGLVVGAMLPYWFSAMTMRRV</sequence>
<feature type="transmembrane region" description="Helical" evidence="10">
    <location>
        <begin position="93"/>
        <end position="116"/>
    </location>
</feature>
<comment type="caution">
    <text evidence="11">The sequence shown here is derived from an EMBL/GenBank/DDBJ whole genome shotgun (WGS) entry which is preliminary data.</text>
</comment>
<evidence type="ECO:0000256" key="9">
    <source>
        <dbReference type="ARBA" id="ARBA00023136"/>
    </source>
</evidence>
<evidence type="ECO:0000256" key="8">
    <source>
        <dbReference type="ARBA" id="ARBA00023065"/>
    </source>
</evidence>
<name>A0A0K9P129_ZOSMR</name>
<dbReference type="GO" id="GO:0004427">
    <property type="term" value="F:inorganic diphosphate phosphatase activity"/>
    <property type="evidence" value="ECO:0007669"/>
    <property type="project" value="InterPro"/>
</dbReference>
<evidence type="ECO:0000256" key="2">
    <source>
        <dbReference type="ARBA" id="ARBA00013242"/>
    </source>
</evidence>
<dbReference type="PANTHER" id="PTHR31998">
    <property type="entry name" value="K(+)-INSENSITIVE PYROPHOSPHATE-ENERGIZED PROTON PUMP"/>
    <property type="match status" value="1"/>
</dbReference>
<evidence type="ECO:0000256" key="1">
    <source>
        <dbReference type="ARBA" id="ARBA00004127"/>
    </source>
</evidence>
<feature type="transmembrane region" description="Helical" evidence="10">
    <location>
        <begin position="536"/>
        <end position="556"/>
    </location>
</feature>
<comment type="subcellular location">
    <subcellularLocation>
        <location evidence="1">Endomembrane system</location>
        <topology evidence="1">Multi-pass membrane protein</topology>
    </subcellularLocation>
</comment>
<evidence type="ECO:0000313" key="11">
    <source>
        <dbReference type="EMBL" id="KMZ62674.1"/>
    </source>
</evidence>
<dbReference type="EMBL" id="LFYR01001330">
    <property type="protein sequence ID" value="KMZ62674.1"/>
    <property type="molecule type" value="Genomic_DNA"/>
</dbReference>
<keyword evidence="7 10" id="KW-1133">Transmembrane helix</keyword>
<dbReference type="STRING" id="29655.A0A0K9P129"/>
<evidence type="ECO:0000313" key="12">
    <source>
        <dbReference type="Proteomes" id="UP000036987"/>
    </source>
</evidence>
<feature type="transmembrane region" description="Helical" evidence="10">
    <location>
        <begin position="568"/>
        <end position="587"/>
    </location>
</feature>
<dbReference type="GO" id="GO:0016020">
    <property type="term" value="C:membrane"/>
    <property type="evidence" value="ECO:0007669"/>
    <property type="project" value="InterPro"/>
</dbReference>
<feature type="transmembrane region" description="Helical" evidence="10">
    <location>
        <begin position="12"/>
        <end position="30"/>
    </location>
</feature>
<dbReference type="Proteomes" id="UP000036987">
    <property type="component" value="Unassembled WGS sequence"/>
</dbReference>
<feature type="transmembrane region" description="Helical" evidence="10">
    <location>
        <begin position="317"/>
        <end position="338"/>
    </location>
</feature>
<feature type="transmembrane region" description="Helical" evidence="10">
    <location>
        <begin position="136"/>
        <end position="158"/>
    </location>
</feature>
<dbReference type="AlphaFoldDB" id="A0A0K9P129"/>
<evidence type="ECO:0000256" key="6">
    <source>
        <dbReference type="ARBA" id="ARBA00022967"/>
    </source>
</evidence>
<dbReference type="PIRSF" id="PIRSF001265">
    <property type="entry name" value="H+-PPase"/>
    <property type="match status" value="1"/>
</dbReference>
<dbReference type="GO" id="GO:0009678">
    <property type="term" value="F:diphosphate hydrolysis-driven proton transmembrane transporter activity"/>
    <property type="evidence" value="ECO:0000318"/>
    <property type="project" value="GO_Central"/>
</dbReference>
<keyword evidence="8" id="KW-0406">Ion transport</keyword>
<feature type="transmembrane region" description="Helical" evidence="10">
    <location>
        <begin position="452"/>
        <end position="480"/>
    </location>
</feature>